<dbReference type="InterPro" id="IPR029063">
    <property type="entry name" value="SAM-dependent_MTases_sf"/>
</dbReference>
<comment type="similarity">
    <text evidence="1">Belongs to the class I-like SAM-binding methyltransferase superfamily. EEF2KMT family.</text>
</comment>
<dbReference type="Pfam" id="PF10294">
    <property type="entry name" value="Methyltransf_16"/>
    <property type="match status" value="1"/>
</dbReference>
<sequence length="489" mass="54639">MAASPGAADDTGEEHPALRLVQAQFMAMVPIRFFRWKLPIEQVQVLPPSQARTLLYHVSLPNCWGVRTSVLDGDDKGKAVFELEDQQELLQMTVHHPLIMRYPTSLSYRQAFLKYIIQQCEDAGQEVCDELYEVYTSLLVSTLEPTSPCCYKTYTLPCGKTVVLREATQIISHGTTGLRTWEAGLCLAEWAMEHSALFEQKTVLELGSGMGLTGLVLSSCCCPAHYIYSDCHPNVLTNLWENLVLNCKLREEGGGSVNGKAGGTAVNQKSVHGSSYHCKHATNNAEAVVVNYSTDPVEDKGDEREQTCNKCQHNSDNNRSCQENAGEALRETELESCTNTAVFRFGESDNNMENVSWYTGNHPWETTLVQGSKMSVMCLDWASVTQEELQSLAPDVIIASDVVFDNELVEYFVSLLLKALHPAPGRRTGPVAYVASTIRNQDTYDFYVRKLEEAGICSEDLSLGSTSVFFYDRQQTMKIHKLWISHQMR</sequence>
<dbReference type="PANTHER" id="PTHR14614:SF130">
    <property type="entry name" value="PROTEIN-LYSINE N-METHYLTRANSFERASE EEF2KMT"/>
    <property type="match status" value="1"/>
</dbReference>
<evidence type="ECO:0000259" key="5">
    <source>
        <dbReference type="Pfam" id="PF14904"/>
    </source>
</evidence>
<reference evidence="6" key="1">
    <citation type="submission" date="2022-01" db="EMBL/GenBank/DDBJ databases">
        <authorList>
            <person name="Braso-Vives M."/>
        </authorList>
    </citation>
    <scope>NUCLEOTIDE SEQUENCE</scope>
</reference>
<keyword evidence="4" id="KW-0949">S-adenosyl-L-methionine</keyword>
<dbReference type="OrthoDB" id="194386at2759"/>
<dbReference type="SUPFAM" id="SSF53335">
    <property type="entry name" value="S-adenosyl-L-methionine-dependent methyltransferases"/>
    <property type="match status" value="1"/>
</dbReference>
<evidence type="ECO:0000256" key="3">
    <source>
        <dbReference type="ARBA" id="ARBA00022679"/>
    </source>
</evidence>
<dbReference type="Gene3D" id="3.40.50.150">
    <property type="entry name" value="Vaccinia Virus protein VP39"/>
    <property type="match status" value="2"/>
</dbReference>
<evidence type="ECO:0000313" key="6">
    <source>
        <dbReference type="EMBL" id="CAH1273664.1"/>
    </source>
</evidence>
<feature type="domain" description="FAM86 N-terminal" evidence="5">
    <location>
        <begin position="87"/>
        <end position="137"/>
    </location>
</feature>
<evidence type="ECO:0000256" key="4">
    <source>
        <dbReference type="ARBA" id="ARBA00022691"/>
    </source>
</evidence>
<dbReference type="Pfam" id="PF14904">
    <property type="entry name" value="FAM86"/>
    <property type="match status" value="1"/>
</dbReference>
<dbReference type="AlphaFoldDB" id="A0A8K0AD00"/>
<evidence type="ECO:0000313" key="7">
    <source>
        <dbReference type="Proteomes" id="UP000838412"/>
    </source>
</evidence>
<name>A0A8K0AD00_BRALA</name>
<dbReference type="Proteomes" id="UP000838412">
    <property type="component" value="Chromosome 9"/>
</dbReference>
<proteinExistence type="inferred from homology"/>
<keyword evidence="2" id="KW-0489">Methyltransferase</keyword>
<dbReference type="GO" id="GO:0032259">
    <property type="term" value="P:methylation"/>
    <property type="evidence" value="ECO:0007669"/>
    <property type="project" value="UniProtKB-KW"/>
</dbReference>
<dbReference type="InterPro" id="IPR019410">
    <property type="entry name" value="Methyltransf_16"/>
</dbReference>
<dbReference type="InterPro" id="IPR029426">
    <property type="entry name" value="FAM86_N"/>
</dbReference>
<protein>
    <submittedName>
        <fullName evidence="6">EEF2KMT protein</fullName>
    </submittedName>
</protein>
<dbReference type="EMBL" id="OV696694">
    <property type="protein sequence ID" value="CAH1273664.1"/>
    <property type="molecule type" value="Genomic_DNA"/>
</dbReference>
<dbReference type="GO" id="GO:0032991">
    <property type="term" value="C:protein-containing complex"/>
    <property type="evidence" value="ECO:0007669"/>
    <property type="project" value="TreeGrafter"/>
</dbReference>
<accession>A0A8K0AD00</accession>
<keyword evidence="7" id="KW-1185">Reference proteome</keyword>
<dbReference type="PANTHER" id="PTHR14614">
    <property type="entry name" value="HEPATOCELLULAR CARCINOMA-ASSOCIATED ANTIGEN"/>
    <property type="match status" value="1"/>
</dbReference>
<keyword evidence="3" id="KW-0808">Transferase</keyword>
<evidence type="ECO:0000256" key="2">
    <source>
        <dbReference type="ARBA" id="ARBA00022603"/>
    </source>
</evidence>
<organism evidence="6 7">
    <name type="scientific">Branchiostoma lanceolatum</name>
    <name type="common">Common lancelet</name>
    <name type="synonym">Amphioxus lanceolatum</name>
    <dbReference type="NCBI Taxonomy" id="7740"/>
    <lineage>
        <taxon>Eukaryota</taxon>
        <taxon>Metazoa</taxon>
        <taxon>Chordata</taxon>
        <taxon>Cephalochordata</taxon>
        <taxon>Leptocardii</taxon>
        <taxon>Amphioxiformes</taxon>
        <taxon>Branchiostomatidae</taxon>
        <taxon>Branchiostoma</taxon>
    </lineage>
</organism>
<evidence type="ECO:0000256" key="1">
    <source>
        <dbReference type="ARBA" id="ARBA00005511"/>
    </source>
</evidence>
<gene>
    <name evidence="6" type="primary">EEF2KMT</name>
    <name evidence="6" type="ORF">BLAG_LOCUS24935</name>
</gene>
<dbReference type="GO" id="GO:0008168">
    <property type="term" value="F:methyltransferase activity"/>
    <property type="evidence" value="ECO:0007669"/>
    <property type="project" value="UniProtKB-KW"/>
</dbReference>